<dbReference type="STRING" id="716816.BST96_03255"/>
<name>A0A1X9N507_9GAMM</name>
<sequence length="181" mass="19857">MPGSLIPAEEGRFVVNAQDYNNLMMEAEIGFRLNVAVKEPVTDIEALQLMVAKVLPVVELPDLAFDKPDALQGVDIIANNVVAKRYITGIEVALETLDLNDLRIEIQKDGGLLLEGDSSDAMGDQWQALLWLVNQTLANGWEIEPGQLFITGAIGRMLPAKVGFYQINYGALGQLDFNVEE</sequence>
<dbReference type="Proteomes" id="UP000193450">
    <property type="component" value="Chromosome"/>
</dbReference>
<dbReference type="Gene3D" id="3.90.850.10">
    <property type="entry name" value="Fumarylacetoacetase-like, C-terminal domain"/>
    <property type="match status" value="1"/>
</dbReference>
<protein>
    <recommendedName>
        <fullName evidence="3">Fumarylacetoacetase-like C-terminal domain-containing protein</fullName>
    </recommendedName>
</protein>
<evidence type="ECO:0008006" key="3">
    <source>
        <dbReference type="Google" id="ProtNLM"/>
    </source>
</evidence>
<dbReference type="OrthoDB" id="7041909at2"/>
<reference evidence="1 2" key="1">
    <citation type="submission" date="2016-11" db="EMBL/GenBank/DDBJ databases">
        <title>Trade-off between light-utilization and light-protection in marine flavobacteria.</title>
        <authorList>
            <person name="Kumagai Y."/>
        </authorList>
    </citation>
    <scope>NUCLEOTIDE SEQUENCE [LARGE SCALE GENOMIC DNA]</scope>
    <source>
        <strain evidence="1 2">NBRC 107125</strain>
    </source>
</reference>
<accession>A0A1X9N507</accession>
<dbReference type="SUPFAM" id="SSF56529">
    <property type="entry name" value="FAH"/>
    <property type="match status" value="1"/>
</dbReference>
<organism evidence="1 2">
    <name type="scientific">Oceanicoccus sagamiensis</name>
    <dbReference type="NCBI Taxonomy" id="716816"/>
    <lineage>
        <taxon>Bacteria</taxon>
        <taxon>Pseudomonadati</taxon>
        <taxon>Pseudomonadota</taxon>
        <taxon>Gammaproteobacteria</taxon>
        <taxon>Cellvibrionales</taxon>
        <taxon>Spongiibacteraceae</taxon>
        <taxon>Oceanicoccus</taxon>
    </lineage>
</organism>
<dbReference type="AlphaFoldDB" id="A0A1X9N507"/>
<dbReference type="GO" id="GO:0005737">
    <property type="term" value="C:cytoplasm"/>
    <property type="evidence" value="ECO:0007669"/>
    <property type="project" value="TreeGrafter"/>
</dbReference>
<dbReference type="InterPro" id="IPR036663">
    <property type="entry name" value="Fumarylacetoacetase_C_sf"/>
</dbReference>
<evidence type="ECO:0000313" key="1">
    <source>
        <dbReference type="EMBL" id="ARN73208.1"/>
    </source>
</evidence>
<gene>
    <name evidence="1" type="ORF">BST96_03255</name>
</gene>
<dbReference type="EMBL" id="CP019343">
    <property type="protein sequence ID" value="ARN73208.1"/>
    <property type="molecule type" value="Genomic_DNA"/>
</dbReference>
<dbReference type="PANTHER" id="PTHR30143:SF0">
    <property type="entry name" value="2-KETO-4-PENTENOATE HYDRATASE"/>
    <property type="match status" value="1"/>
</dbReference>
<dbReference type="PANTHER" id="PTHR30143">
    <property type="entry name" value="ACID HYDRATASE"/>
    <property type="match status" value="1"/>
</dbReference>
<keyword evidence="2" id="KW-1185">Reference proteome</keyword>
<proteinExistence type="predicted"/>
<dbReference type="InterPro" id="IPR050772">
    <property type="entry name" value="Hydratase-Decarb/MhpD_sf"/>
</dbReference>
<dbReference type="RefSeq" id="WP_085757314.1">
    <property type="nucleotide sequence ID" value="NZ_CP019343.1"/>
</dbReference>
<dbReference type="GO" id="GO:0008684">
    <property type="term" value="F:2-oxopent-4-enoate hydratase activity"/>
    <property type="evidence" value="ECO:0007669"/>
    <property type="project" value="TreeGrafter"/>
</dbReference>
<dbReference type="KEGG" id="osg:BST96_03255"/>
<evidence type="ECO:0000313" key="2">
    <source>
        <dbReference type="Proteomes" id="UP000193450"/>
    </source>
</evidence>